<organism evidence="3">
    <name type="scientific">Scylla olivacea</name>
    <name type="common">Orange mud crab</name>
    <name type="synonym">Cancer olivacea</name>
    <dbReference type="NCBI Taxonomy" id="85551"/>
    <lineage>
        <taxon>Eukaryota</taxon>
        <taxon>Metazoa</taxon>
        <taxon>Ecdysozoa</taxon>
        <taxon>Arthropoda</taxon>
        <taxon>Crustacea</taxon>
        <taxon>Multicrustacea</taxon>
        <taxon>Malacostraca</taxon>
        <taxon>Eumalacostraca</taxon>
        <taxon>Eucarida</taxon>
        <taxon>Decapoda</taxon>
        <taxon>Pleocyemata</taxon>
        <taxon>Brachyura</taxon>
        <taxon>Eubrachyura</taxon>
        <taxon>Portunoidea</taxon>
        <taxon>Portunidae</taxon>
        <taxon>Portuninae</taxon>
        <taxon>Scylla</taxon>
    </lineage>
</organism>
<accession>A0A0P4W734</accession>
<dbReference type="AlphaFoldDB" id="A0A0P4W734"/>
<dbReference type="InterPro" id="IPR005366">
    <property type="entry name" value="EMC8/9"/>
</dbReference>
<dbReference type="PANTHER" id="PTHR12941">
    <property type="entry name" value="ER MEMBRANE PROTEIN COMPLEX"/>
    <property type="match status" value="1"/>
</dbReference>
<dbReference type="CDD" id="cd08060">
    <property type="entry name" value="MPN_UPF0172"/>
    <property type="match status" value="1"/>
</dbReference>
<reference evidence="3" key="1">
    <citation type="submission" date="2015-09" db="EMBL/GenBank/DDBJ databases">
        <title>Scylla olivacea transcriptome.</title>
        <authorList>
            <person name="Ikhwanuddin M."/>
        </authorList>
    </citation>
    <scope>NUCLEOTIDE SEQUENCE</scope>
</reference>
<dbReference type="GO" id="GO:0072546">
    <property type="term" value="C:EMC complex"/>
    <property type="evidence" value="ECO:0007669"/>
    <property type="project" value="InterPro"/>
</dbReference>
<dbReference type="Pfam" id="PF03665">
    <property type="entry name" value="UPF0172"/>
    <property type="match status" value="1"/>
</dbReference>
<dbReference type="PROSITE" id="PS50249">
    <property type="entry name" value="MPN"/>
    <property type="match status" value="1"/>
</dbReference>
<name>A0A0P4W734_SCYOL</name>
<proteinExistence type="inferred from homology"/>
<comment type="similarity">
    <text evidence="1">Belongs to the EMC8/EMC9 family.</text>
</comment>
<evidence type="ECO:0000313" key="3">
    <source>
        <dbReference type="EMBL" id="JAI61141.1"/>
    </source>
</evidence>
<sequence>MSADISLSCPALAKILLHAARYPQTAVSGVVLAPARSGGGGDTGAPSTVTLVDAVPLFHLNLSLAPMLEVALTQIEQWYKTEGLVIAGYYQANENIKDNVPDFVALKVAEKIAENNNDACLIMIDNSRLCLDLVVAPVIVSQLTSEGKWKSKDRSSVHVEAGALDVVSQLLQRRVQHDVCDFDNHLDDLTCDWANPQINKLLTTLSAAAQD</sequence>
<evidence type="ECO:0000256" key="1">
    <source>
        <dbReference type="ARBA" id="ARBA00007461"/>
    </source>
</evidence>
<dbReference type="PANTHER" id="PTHR12941:SF10">
    <property type="entry name" value="ER MEMBRANE PROTEIN COMPLEX SUBUNIT 8_9 HOMOLOG"/>
    <property type="match status" value="1"/>
</dbReference>
<dbReference type="InterPro" id="IPR037518">
    <property type="entry name" value="MPN"/>
</dbReference>
<evidence type="ECO:0000259" key="2">
    <source>
        <dbReference type="PROSITE" id="PS50249"/>
    </source>
</evidence>
<dbReference type="EMBL" id="GDRN01086613">
    <property type="protein sequence ID" value="JAI61141.1"/>
    <property type="molecule type" value="Transcribed_RNA"/>
</dbReference>
<protein>
    <recommendedName>
        <fullName evidence="2">MPN domain-containing protein</fullName>
    </recommendedName>
</protein>
<feature type="domain" description="MPN" evidence="2">
    <location>
        <begin position="5"/>
        <end position="147"/>
    </location>
</feature>